<evidence type="ECO:0000256" key="2">
    <source>
        <dbReference type="PROSITE-ProRule" id="PRU00169"/>
    </source>
</evidence>
<dbReference type="EMBL" id="FRFE01000021">
    <property type="protein sequence ID" value="SHO50853.1"/>
    <property type="molecule type" value="Genomic_DNA"/>
</dbReference>
<evidence type="ECO:0000259" key="4">
    <source>
        <dbReference type="PROSITE" id="PS50110"/>
    </source>
</evidence>
<dbReference type="RefSeq" id="WP_073615127.1">
    <property type="nucleotide sequence ID" value="NZ_FRFE01000021.1"/>
</dbReference>
<name>A0A1M7YE22_9BACT</name>
<organism evidence="7 8">
    <name type="scientific">Desulfopila aestuarii DSM 18488</name>
    <dbReference type="NCBI Taxonomy" id="1121416"/>
    <lineage>
        <taxon>Bacteria</taxon>
        <taxon>Pseudomonadati</taxon>
        <taxon>Thermodesulfobacteriota</taxon>
        <taxon>Desulfobulbia</taxon>
        <taxon>Desulfobulbales</taxon>
        <taxon>Desulfocapsaceae</taxon>
        <taxon>Desulfopila</taxon>
    </lineage>
</organism>
<sequence>MPTTALVVDNNPVILKLLTHTLQQRGIQVRTAGDGLFALEVLDSFTPDIIFTDLIMPFIGGEKLCRIVSSKEQFAKTVLVVVSAIALEEQINFRAFGAHACLAKGPAKQMAANIDLVLSLVTSGRVDLLTGMKLGAENLVHRAMTKELLAAKHHLQLLLENTDNGYIEFIDNEKIVACNSFITRLFRRDETVVLGHNLRELFTDTCCAHVLECLDQFQVSRTLIESTRSVRIGDRDLVFRLTPLTGSPTQSSTMVLRDITEEKQARKQLKDHLEHLETLVAERTRNYEIVNRQLSEQVAERERMHEKLELVARQWTNTFDTISDFVSVHDKDQQFVRVNRALANFLGKDPADLIGKYCYKVMHGLEQPWPECPHLKALQENRTITFEVNDHHIGVPLLVTCSPLKAEDGSLLGSVHVARDISEQKKATNEREKLIKALEENLAKVKLLSGFLPICAACKKIRDDKGYWQQVEEYIRNHSEAEFSHSICPTCANKLYPGYTFEDD</sequence>
<dbReference type="Pfam" id="PF00072">
    <property type="entry name" value="Response_reg"/>
    <property type="match status" value="1"/>
</dbReference>
<dbReference type="SUPFAM" id="SSF52172">
    <property type="entry name" value="CheY-like"/>
    <property type="match status" value="1"/>
</dbReference>
<accession>A0A1M7YE22</accession>
<dbReference type="Proteomes" id="UP000184603">
    <property type="component" value="Unassembled WGS sequence"/>
</dbReference>
<dbReference type="Gene3D" id="3.40.50.2300">
    <property type="match status" value="1"/>
</dbReference>
<dbReference type="PANTHER" id="PTHR44591">
    <property type="entry name" value="STRESS RESPONSE REGULATOR PROTEIN 1"/>
    <property type="match status" value="1"/>
</dbReference>
<evidence type="ECO:0000256" key="1">
    <source>
        <dbReference type="ARBA" id="ARBA00022553"/>
    </source>
</evidence>
<evidence type="ECO:0000259" key="6">
    <source>
        <dbReference type="PROSITE" id="PS50113"/>
    </source>
</evidence>
<dbReference type="Pfam" id="PF13426">
    <property type="entry name" value="PAS_9"/>
    <property type="match status" value="1"/>
</dbReference>
<dbReference type="InterPro" id="IPR013656">
    <property type="entry name" value="PAS_4"/>
</dbReference>
<dbReference type="Pfam" id="PF08448">
    <property type="entry name" value="PAS_4"/>
    <property type="match status" value="1"/>
</dbReference>
<feature type="coiled-coil region" evidence="3">
    <location>
        <begin position="259"/>
        <end position="311"/>
    </location>
</feature>
<feature type="domain" description="PAC" evidence="6">
    <location>
        <begin position="382"/>
        <end position="433"/>
    </location>
</feature>
<feature type="domain" description="PAS" evidence="5">
    <location>
        <begin position="311"/>
        <end position="363"/>
    </location>
</feature>
<dbReference type="STRING" id="1121416.SAMN02745220_03670"/>
<dbReference type="InterPro" id="IPR000700">
    <property type="entry name" value="PAS-assoc_C"/>
</dbReference>
<feature type="domain" description="Response regulatory" evidence="4">
    <location>
        <begin position="4"/>
        <end position="119"/>
    </location>
</feature>
<dbReference type="SMART" id="SM00091">
    <property type="entry name" value="PAS"/>
    <property type="match status" value="2"/>
</dbReference>
<dbReference type="InterPro" id="IPR011006">
    <property type="entry name" value="CheY-like_superfamily"/>
</dbReference>
<keyword evidence="1 2" id="KW-0597">Phosphoprotein</keyword>
<dbReference type="AlphaFoldDB" id="A0A1M7YE22"/>
<feature type="modified residue" description="4-aspartylphosphate" evidence="2">
    <location>
        <position position="53"/>
    </location>
</feature>
<dbReference type="InterPro" id="IPR001789">
    <property type="entry name" value="Sig_transdc_resp-reg_receiver"/>
</dbReference>
<dbReference type="InterPro" id="IPR035965">
    <property type="entry name" value="PAS-like_dom_sf"/>
</dbReference>
<proteinExistence type="predicted"/>
<dbReference type="SMART" id="SM00448">
    <property type="entry name" value="REC"/>
    <property type="match status" value="1"/>
</dbReference>
<evidence type="ECO:0000256" key="3">
    <source>
        <dbReference type="SAM" id="Coils"/>
    </source>
</evidence>
<keyword evidence="3" id="KW-0175">Coiled coil</keyword>
<evidence type="ECO:0000259" key="5">
    <source>
        <dbReference type="PROSITE" id="PS50112"/>
    </source>
</evidence>
<gene>
    <name evidence="7" type="ORF">SAMN02745220_03670</name>
</gene>
<evidence type="ECO:0000313" key="8">
    <source>
        <dbReference type="Proteomes" id="UP000184603"/>
    </source>
</evidence>
<dbReference type="CDD" id="cd00156">
    <property type="entry name" value="REC"/>
    <property type="match status" value="1"/>
</dbReference>
<evidence type="ECO:0000313" key="7">
    <source>
        <dbReference type="EMBL" id="SHO50853.1"/>
    </source>
</evidence>
<dbReference type="SUPFAM" id="SSF55785">
    <property type="entry name" value="PYP-like sensor domain (PAS domain)"/>
    <property type="match status" value="2"/>
</dbReference>
<dbReference type="InterPro" id="IPR050595">
    <property type="entry name" value="Bact_response_regulator"/>
</dbReference>
<keyword evidence="8" id="KW-1185">Reference proteome</keyword>
<dbReference type="PROSITE" id="PS50113">
    <property type="entry name" value="PAC"/>
    <property type="match status" value="1"/>
</dbReference>
<dbReference type="PROSITE" id="PS50110">
    <property type="entry name" value="RESPONSE_REGULATORY"/>
    <property type="match status" value="1"/>
</dbReference>
<dbReference type="InterPro" id="IPR000014">
    <property type="entry name" value="PAS"/>
</dbReference>
<dbReference type="CDD" id="cd00130">
    <property type="entry name" value="PAS"/>
    <property type="match status" value="1"/>
</dbReference>
<protein>
    <submittedName>
        <fullName evidence="7">PAS domain S-box-containing protein</fullName>
    </submittedName>
</protein>
<dbReference type="Gene3D" id="3.30.450.20">
    <property type="entry name" value="PAS domain"/>
    <property type="match status" value="2"/>
</dbReference>
<dbReference type="PROSITE" id="PS50112">
    <property type="entry name" value="PAS"/>
    <property type="match status" value="1"/>
</dbReference>
<dbReference type="OrthoDB" id="9792686at2"/>
<reference evidence="7 8" key="1">
    <citation type="submission" date="2016-12" db="EMBL/GenBank/DDBJ databases">
        <authorList>
            <person name="Song W.-J."/>
            <person name="Kurnit D.M."/>
        </authorList>
    </citation>
    <scope>NUCLEOTIDE SEQUENCE [LARGE SCALE GENOMIC DNA]</scope>
    <source>
        <strain evidence="7 8">DSM 18488</strain>
    </source>
</reference>
<dbReference type="GO" id="GO:0000160">
    <property type="term" value="P:phosphorelay signal transduction system"/>
    <property type="evidence" value="ECO:0007669"/>
    <property type="project" value="InterPro"/>
</dbReference>
<dbReference type="NCBIfam" id="TIGR00229">
    <property type="entry name" value="sensory_box"/>
    <property type="match status" value="1"/>
</dbReference>
<dbReference type="PANTHER" id="PTHR44591:SF3">
    <property type="entry name" value="RESPONSE REGULATORY DOMAIN-CONTAINING PROTEIN"/>
    <property type="match status" value="1"/>
</dbReference>